<dbReference type="InterPro" id="IPR040226">
    <property type="entry name" value="THH1/TOM1/TOM3"/>
</dbReference>
<gene>
    <name evidence="8" type="ORF">Cni_G23298</name>
</gene>
<evidence type="ECO:0000256" key="6">
    <source>
        <dbReference type="SAM" id="Phobius"/>
    </source>
</evidence>
<protein>
    <submittedName>
        <fullName evidence="8">Tobamovirus multiplication protein 1-like isoform X1</fullName>
    </submittedName>
</protein>
<dbReference type="AlphaFoldDB" id="A0AAQ3QM44"/>
<feature type="transmembrane region" description="Helical" evidence="6">
    <location>
        <begin position="90"/>
        <end position="113"/>
    </location>
</feature>
<organism evidence="8 9">
    <name type="scientific">Canna indica</name>
    <name type="common">Indian-shot</name>
    <dbReference type="NCBI Taxonomy" id="4628"/>
    <lineage>
        <taxon>Eukaryota</taxon>
        <taxon>Viridiplantae</taxon>
        <taxon>Streptophyta</taxon>
        <taxon>Embryophyta</taxon>
        <taxon>Tracheophyta</taxon>
        <taxon>Spermatophyta</taxon>
        <taxon>Magnoliopsida</taxon>
        <taxon>Liliopsida</taxon>
        <taxon>Zingiberales</taxon>
        <taxon>Cannaceae</taxon>
        <taxon>Canna</taxon>
    </lineage>
</organism>
<name>A0AAQ3QM44_9LILI</name>
<feature type="transmembrane region" description="Helical" evidence="6">
    <location>
        <begin position="289"/>
        <end position="310"/>
    </location>
</feature>
<evidence type="ECO:0000313" key="9">
    <source>
        <dbReference type="Proteomes" id="UP001327560"/>
    </source>
</evidence>
<keyword evidence="5 6" id="KW-0472">Membrane</keyword>
<feature type="domain" description="THH1/TOM1/TOM3" evidence="7">
    <location>
        <begin position="21"/>
        <end position="123"/>
    </location>
</feature>
<evidence type="ECO:0000256" key="2">
    <source>
        <dbReference type="ARBA" id="ARBA00006779"/>
    </source>
</evidence>
<keyword evidence="9" id="KW-1185">Reference proteome</keyword>
<evidence type="ECO:0000256" key="3">
    <source>
        <dbReference type="ARBA" id="ARBA00022692"/>
    </source>
</evidence>
<dbReference type="Proteomes" id="UP001327560">
    <property type="component" value="Chromosome 7"/>
</dbReference>
<keyword evidence="3 6" id="KW-0812">Transmembrane</keyword>
<accession>A0AAQ3QM44</accession>
<feature type="transmembrane region" description="Helical" evidence="6">
    <location>
        <begin position="55"/>
        <end position="78"/>
    </location>
</feature>
<keyword evidence="4 6" id="KW-1133">Transmembrane helix</keyword>
<feature type="transmembrane region" description="Helical" evidence="6">
    <location>
        <begin position="249"/>
        <end position="269"/>
    </location>
</feature>
<dbReference type="GO" id="GO:0005774">
    <property type="term" value="C:vacuolar membrane"/>
    <property type="evidence" value="ECO:0007669"/>
    <property type="project" value="UniProtKB-SubCell"/>
</dbReference>
<dbReference type="EMBL" id="CP136896">
    <property type="protein sequence ID" value="WOL14518.1"/>
    <property type="molecule type" value="Genomic_DNA"/>
</dbReference>
<evidence type="ECO:0000256" key="1">
    <source>
        <dbReference type="ARBA" id="ARBA00004128"/>
    </source>
</evidence>
<evidence type="ECO:0000259" key="7">
    <source>
        <dbReference type="Pfam" id="PF06454"/>
    </source>
</evidence>
<reference evidence="8 9" key="1">
    <citation type="submission" date="2023-10" db="EMBL/GenBank/DDBJ databases">
        <title>Chromosome-scale genome assembly provides insights into flower coloration mechanisms of Canna indica.</title>
        <authorList>
            <person name="Li C."/>
        </authorList>
    </citation>
    <scope>NUCLEOTIDE SEQUENCE [LARGE SCALE GENOMIC DNA]</scope>
    <source>
        <tissue evidence="8">Flower</tissue>
    </source>
</reference>
<feature type="transmembrane region" description="Helical" evidence="6">
    <location>
        <begin position="204"/>
        <end position="228"/>
    </location>
</feature>
<evidence type="ECO:0000313" key="8">
    <source>
        <dbReference type="EMBL" id="WOL14518.1"/>
    </source>
</evidence>
<sequence>MRSEEGTGRRCLPREVVAADVALAVIDGALAVVAFLQLLRIHLRNRQLGWTRQKIFHLMIGSSNIGHLIYFICTLLATCEGWHCWSHGCGFALMACPQILFLAAFLLLVSFWVDLCHQANDNEDDDDERGYNETLLEKSSNKQGSPHVDGHRTCCFPRIVHVGSRQKFVILIIVLTFVSMIAFAILIWIGREKNPIKSSLVAEVYLYIFSVAILLLGGAVACYGMLLFSKMSKVRSEMASTEMWKVASLAAVTVISFTSSAVLALVSNIPLQMLSYWHSEHSDDTSSSIFIFLYYFIGSSIPSGFVLWIMREMPPPLVTNSHMTARSTVVAFIRERNTATQNPQWRATVTSSQNKCLKASPI</sequence>
<evidence type="ECO:0000256" key="4">
    <source>
        <dbReference type="ARBA" id="ARBA00022989"/>
    </source>
</evidence>
<proteinExistence type="inferred from homology"/>
<comment type="subcellular location">
    <subcellularLocation>
        <location evidence="1">Vacuole membrane</location>
        <topology evidence="1">Multi-pass membrane protein</topology>
    </subcellularLocation>
</comment>
<feature type="transmembrane region" description="Helical" evidence="6">
    <location>
        <begin position="168"/>
        <end position="189"/>
    </location>
</feature>
<comment type="similarity">
    <text evidence="2">Belongs to the plant tobamovirus multiplication TOM1 protein family.</text>
</comment>
<dbReference type="InterPro" id="IPR009457">
    <property type="entry name" value="THH1/TOM1/TOM3_dom"/>
</dbReference>
<dbReference type="Pfam" id="PF06454">
    <property type="entry name" value="THH1_TOM1-3_dom"/>
    <property type="match status" value="2"/>
</dbReference>
<feature type="domain" description="THH1/TOM1/TOM3" evidence="7">
    <location>
        <begin position="166"/>
        <end position="319"/>
    </location>
</feature>
<dbReference type="PANTHER" id="PTHR31142">
    <property type="entry name" value="TOBAMOVIRUS MULTIPLICATION PROTEIN 1-LIKE ISOFORM X1"/>
    <property type="match status" value="1"/>
</dbReference>
<evidence type="ECO:0000256" key="5">
    <source>
        <dbReference type="ARBA" id="ARBA00023136"/>
    </source>
</evidence>
<dbReference type="PANTHER" id="PTHR31142:SF4">
    <property type="entry name" value="OS01G0751300 PROTEIN"/>
    <property type="match status" value="1"/>
</dbReference>